<dbReference type="SUPFAM" id="SSF53850">
    <property type="entry name" value="Periplasmic binding protein-like II"/>
    <property type="match status" value="1"/>
</dbReference>
<evidence type="ECO:0000256" key="1">
    <source>
        <dbReference type="ARBA" id="ARBA00004370"/>
    </source>
</evidence>
<dbReference type="Gene3D" id="3.40.50.2300">
    <property type="match status" value="2"/>
</dbReference>
<comment type="caution">
    <text evidence="6">The sequence shown here is derived from an EMBL/GenBank/DDBJ whole genome shotgun (WGS) entry which is preliminary data.</text>
</comment>
<proteinExistence type="predicted"/>
<feature type="domain" description="Receptor ligand binding region" evidence="5">
    <location>
        <begin position="1"/>
        <end position="128"/>
    </location>
</feature>
<evidence type="ECO:0000313" key="7">
    <source>
        <dbReference type="Proteomes" id="UP001459277"/>
    </source>
</evidence>
<dbReference type="PANTHER" id="PTHR34836">
    <property type="entry name" value="OS06G0188250 PROTEIN"/>
    <property type="match status" value="1"/>
</dbReference>
<evidence type="ECO:0000256" key="2">
    <source>
        <dbReference type="ARBA" id="ARBA00022692"/>
    </source>
</evidence>
<accession>A0AAW2E634</accession>
<reference evidence="6 7" key="1">
    <citation type="submission" date="2024-01" db="EMBL/GenBank/DDBJ databases">
        <title>A telomere-to-telomere, gap-free genome of sweet tea (Lithocarpus litseifolius).</title>
        <authorList>
            <person name="Zhou J."/>
        </authorList>
    </citation>
    <scope>NUCLEOTIDE SEQUENCE [LARGE SCALE GENOMIC DNA]</scope>
    <source>
        <strain evidence="6">Zhou-2022a</strain>
        <tissue evidence="6">Leaf</tissue>
    </source>
</reference>
<dbReference type="Pfam" id="PF01094">
    <property type="entry name" value="ANF_receptor"/>
    <property type="match status" value="1"/>
</dbReference>
<protein>
    <recommendedName>
        <fullName evidence="5">Receptor ligand binding region domain-containing protein</fullName>
    </recommendedName>
</protein>
<keyword evidence="3" id="KW-1133">Transmembrane helix</keyword>
<dbReference type="PANTHER" id="PTHR34836:SF1">
    <property type="entry name" value="OS09G0428600 PROTEIN"/>
    <property type="match status" value="1"/>
</dbReference>
<gene>
    <name evidence="6" type="ORF">SO802_003675</name>
</gene>
<keyword evidence="4" id="KW-0472">Membrane</keyword>
<dbReference type="InterPro" id="IPR001828">
    <property type="entry name" value="ANF_lig-bd_rcpt"/>
</dbReference>
<dbReference type="InterPro" id="IPR028082">
    <property type="entry name" value="Peripla_BP_I"/>
</dbReference>
<evidence type="ECO:0000256" key="4">
    <source>
        <dbReference type="ARBA" id="ARBA00023136"/>
    </source>
</evidence>
<name>A0AAW2E634_9ROSI</name>
<keyword evidence="2" id="KW-0812">Transmembrane</keyword>
<evidence type="ECO:0000313" key="6">
    <source>
        <dbReference type="EMBL" id="KAL0016606.1"/>
    </source>
</evidence>
<dbReference type="SUPFAM" id="SSF53822">
    <property type="entry name" value="Periplasmic binding protein-like I"/>
    <property type="match status" value="1"/>
</dbReference>
<keyword evidence="7" id="KW-1185">Reference proteome</keyword>
<dbReference type="FunFam" id="3.40.50.2300:FF:000195">
    <property type="entry name" value="Glutamate receptor"/>
    <property type="match status" value="1"/>
</dbReference>
<dbReference type="GO" id="GO:0016020">
    <property type="term" value="C:membrane"/>
    <property type="evidence" value="ECO:0007669"/>
    <property type="project" value="UniProtKB-SubCell"/>
</dbReference>
<dbReference type="EMBL" id="JAZDWU010000001">
    <property type="protein sequence ID" value="KAL0016606.1"/>
    <property type="molecule type" value="Genomic_DNA"/>
</dbReference>
<sequence>MQGVLSVKTYFPETKELENFTARWRRKFQEDNPAILNSELTVIGLWAYDAASAVASAVEKVGTANFYFEKTNASSNLTELEAIGISQNGPKLREALLGIKFKGLAGDFNLVNGQSQSSTFKIINVNGNGEREVAFWTPENGLTRNEFNSGSTSTYSTSMKNVGPIIWPGYSNFVPKGWEIPTNGKKLKIGVPVKDGFTEFVKVTYDPSSNRTQVTGFCIDVFKAVMKALPYVVSYEFIPFANSSGESAGSYNDLVYQVYLGVRKNLHHTIF</sequence>
<dbReference type="InterPro" id="IPR015683">
    <property type="entry name" value="Ionotropic_Glu_rcpt"/>
</dbReference>
<dbReference type="Gene3D" id="3.40.190.10">
    <property type="entry name" value="Periplasmic binding protein-like II"/>
    <property type="match status" value="1"/>
</dbReference>
<dbReference type="Proteomes" id="UP001459277">
    <property type="component" value="Unassembled WGS sequence"/>
</dbReference>
<comment type="subcellular location">
    <subcellularLocation>
        <location evidence="1">Membrane</location>
    </subcellularLocation>
</comment>
<evidence type="ECO:0000256" key="3">
    <source>
        <dbReference type="ARBA" id="ARBA00022989"/>
    </source>
</evidence>
<evidence type="ECO:0000259" key="5">
    <source>
        <dbReference type="Pfam" id="PF01094"/>
    </source>
</evidence>
<organism evidence="6 7">
    <name type="scientific">Lithocarpus litseifolius</name>
    <dbReference type="NCBI Taxonomy" id="425828"/>
    <lineage>
        <taxon>Eukaryota</taxon>
        <taxon>Viridiplantae</taxon>
        <taxon>Streptophyta</taxon>
        <taxon>Embryophyta</taxon>
        <taxon>Tracheophyta</taxon>
        <taxon>Spermatophyta</taxon>
        <taxon>Magnoliopsida</taxon>
        <taxon>eudicotyledons</taxon>
        <taxon>Gunneridae</taxon>
        <taxon>Pentapetalae</taxon>
        <taxon>rosids</taxon>
        <taxon>fabids</taxon>
        <taxon>Fagales</taxon>
        <taxon>Fagaceae</taxon>
        <taxon>Lithocarpus</taxon>
    </lineage>
</organism>
<dbReference type="AlphaFoldDB" id="A0AAW2E634"/>